<accession>A0A418PU54</accession>
<name>A0A418PU54_9BACT</name>
<dbReference type="EMBL" id="QXML01000002">
    <property type="protein sequence ID" value="RIW17114.1"/>
    <property type="molecule type" value="Genomic_DNA"/>
</dbReference>
<dbReference type="InterPro" id="IPR013154">
    <property type="entry name" value="ADH-like_N"/>
</dbReference>
<dbReference type="PANTHER" id="PTHR11695:SF294">
    <property type="entry name" value="RETICULON-4-INTERACTING PROTEIN 1, MITOCHONDRIAL"/>
    <property type="match status" value="1"/>
</dbReference>
<dbReference type="Gene3D" id="3.40.50.720">
    <property type="entry name" value="NAD(P)-binding Rossmann-like Domain"/>
    <property type="match status" value="1"/>
</dbReference>
<dbReference type="Proteomes" id="UP000283522">
    <property type="component" value="Unassembled WGS sequence"/>
</dbReference>
<feature type="domain" description="Enoyl reductase (ER)" evidence="1">
    <location>
        <begin position="12"/>
        <end position="318"/>
    </location>
</feature>
<dbReference type="GO" id="GO:0016491">
    <property type="term" value="F:oxidoreductase activity"/>
    <property type="evidence" value="ECO:0007669"/>
    <property type="project" value="InterPro"/>
</dbReference>
<evidence type="ECO:0000313" key="3">
    <source>
        <dbReference type="Proteomes" id="UP000283522"/>
    </source>
</evidence>
<dbReference type="InterPro" id="IPR011032">
    <property type="entry name" value="GroES-like_sf"/>
</dbReference>
<organism evidence="2 3">
    <name type="scientific">Algoriphagus lacus</name>
    <dbReference type="NCBI Taxonomy" id="2056311"/>
    <lineage>
        <taxon>Bacteria</taxon>
        <taxon>Pseudomonadati</taxon>
        <taxon>Bacteroidota</taxon>
        <taxon>Cytophagia</taxon>
        <taxon>Cytophagales</taxon>
        <taxon>Cyclobacteriaceae</taxon>
        <taxon>Algoriphagus</taxon>
    </lineage>
</organism>
<dbReference type="RefSeq" id="WP_119476552.1">
    <property type="nucleotide sequence ID" value="NZ_QXML01000002.1"/>
</dbReference>
<dbReference type="SUPFAM" id="SSF50129">
    <property type="entry name" value="GroES-like"/>
    <property type="match status" value="1"/>
</dbReference>
<dbReference type="Gene3D" id="3.90.180.10">
    <property type="entry name" value="Medium-chain alcohol dehydrogenases, catalytic domain"/>
    <property type="match status" value="1"/>
</dbReference>
<sequence>MKASVRHSYCPIDSIRLENIPIPEPKAGEIRVRVMVTTINRTDLGVLTGKPYAMRAFAGFPKPRYAVTGTDFAGVVDQVGDGVQTFKVGDRVWGFWDHGQGTHAEFACIPVKYPILPIPDEVSFEEIVACGEAAHYAYNFLNKVKLEPGNHVLVNGGTGGIGSAAIQLLKTRGIQVTAVCHAVNVDQVKSLGADRVIALEKTDFTRENNSYDFVFDAVGKSRFSLCKPILKPGGIYISSELGPNWENLTLALITPILGGKKVIFPVPELIFQSMEAIQALLLEGKFHPLIDDRRFRLGQIKEAFHYVASAKKIGNVILEIGKESIG</sequence>
<protein>
    <submittedName>
        <fullName evidence="2">NAD(P)-dependent alcohol dehydrogenase</fullName>
    </submittedName>
</protein>
<dbReference type="OrthoDB" id="648910at2"/>
<dbReference type="SMART" id="SM00829">
    <property type="entry name" value="PKS_ER"/>
    <property type="match status" value="1"/>
</dbReference>
<dbReference type="InterPro" id="IPR036291">
    <property type="entry name" value="NAD(P)-bd_dom_sf"/>
</dbReference>
<dbReference type="SUPFAM" id="SSF51735">
    <property type="entry name" value="NAD(P)-binding Rossmann-fold domains"/>
    <property type="match status" value="1"/>
</dbReference>
<gene>
    <name evidence="2" type="ORF">D0X99_04995</name>
</gene>
<dbReference type="InterPro" id="IPR050700">
    <property type="entry name" value="YIM1/Zinc_Alcohol_DH_Fams"/>
</dbReference>
<dbReference type="AlphaFoldDB" id="A0A418PU54"/>
<dbReference type="PANTHER" id="PTHR11695">
    <property type="entry name" value="ALCOHOL DEHYDROGENASE RELATED"/>
    <property type="match status" value="1"/>
</dbReference>
<evidence type="ECO:0000259" key="1">
    <source>
        <dbReference type="SMART" id="SM00829"/>
    </source>
</evidence>
<keyword evidence="3" id="KW-1185">Reference proteome</keyword>
<dbReference type="InterPro" id="IPR020843">
    <property type="entry name" value="ER"/>
</dbReference>
<reference evidence="2 3" key="1">
    <citation type="submission" date="2018-09" db="EMBL/GenBank/DDBJ databases">
        <authorList>
            <person name="Wang X."/>
            <person name="Du Z."/>
        </authorList>
    </citation>
    <scope>NUCLEOTIDE SEQUENCE [LARGE SCALE GENOMIC DNA]</scope>
    <source>
        <strain evidence="2 3">N3</strain>
    </source>
</reference>
<proteinExistence type="predicted"/>
<evidence type="ECO:0000313" key="2">
    <source>
        <dbReference type="EMBL" id="RIW17114.1"/>
    </source>
</evidence>
<dbReference type="CDD" id="cd08267">
    <property type="entry name" value="MDR1"/>
    <property type="match status" value="1"/>
</dbReference>
<dbReference type="Pfam" id="PF08240">
    <property type="entry name" value="ADH_N"/>
    <property type="match status" value="1"/>
</dbReference>
<comment type="caution">
    <text evidence="2">The sequence shown here is derived from an EMBL/GenBank/DDBJ whole genome shotgun (WGS) entry which is preliminary data.</text>
</comment>
<dbReference type="Pfam" id="PF13602">
    <property type="entry name" value="ADH_zinc_N_2"/>
    <property type="match status" value="1"/>
</dbReference>